<dbReference type="Proteomes" id="UP001589818">
    <property type="component" value="Unassembled WGS sequence"/>
</dbReference>
<organism evidence="1 2">
    <name type="scientific">Paenibacillus mendelii</name>
    <dbReference type="NCBI Taxonomy" id="206163"/>
    <lineage>
        <taxon>Bacteria</taxon>
        <taxon>Bacillati</taxon>
        <taxon>Bacillota</taxon>
        <taxon>Bacilli</taxon>
        <taxon>Bacillales</taxon>
        <taxon>Paenibacillaceae</taxon>
        <taxon>Paenibacillus</taxon>
    </lineage>
</organism>
<proteinExistence type="predicted"/>
<dbReference type="SUPFAM" id="SSF48230">
    <property type="entry name" value="Chondroitin AC/alginate lyase"/>
    <property type="match status" value="1"/>
</dbReference>
<dbReference type="Gene3D" id="2.70.98.70">
    <property type="match status" value="1"/>
</dbReference>
<evidence type="ECO:0000313" key="2">
    <source>
        <dbReference type="Proteomes" id="UP001589818"/>
    </source>
</evidence>
<sequence>MNKQTYLAYIKAAVLEGRTHYEAGIEQWRQSFRPDQFLGMYAPPGNIPILAQTEGFLYHVTGEEEYGQHARRILLSVESFKDIVPDFIKERHVEYTHGVTSFEPLFQGTHYIQGYLFMKDSALLSPEDKRQIEGSIRSSVQAMIHYPEWGAHNRSMLRVYTMSLAISALGDTEETREWAKLRDYLAEESYGGWSIEDAELYLPLWLSSCIAYAEQTGRENDYFAKPQTKYYFDYITHALAPFGQLPDFGDSNYNSYWYLWLACLEKGASYYQCGHMKYAARKIHEYFLAHEEGPPSVYLAAYFSNAYLWSDDELESVKPSWQSEELLEDVIGKKLAFRDGWEDDSTYMLLNYRDEGDYAYIPREYLRRTINAPAEKAHHGHADENSIVFFAKQQQILLHDGGYRDGAPNGRYRADIYHNRLVFRDGVPDGDGSVFDFIHDDGTYKRVSTEKLHFQSYGELDYSRTRMREPFHNVTWDRAITYLKEEGIFILVDWTQSQGDKVLSTLNLWHPGTVLESGDRHYVGQVQQIHKGPGDANPLANRTELALLIEFPGSTRRNGQETIKRCYADSEMVYELDTRRVTQGSMNCFVTVLTPYALANSVIPIRDRVQISQLSPENDLLALHYTANGKSIHLTYKLDLDKGIGEYGGYPKYTWEQGCINYGIIGTDADFSFVREGGTGTNRYGFVNGCGVVYNGVSLFRTPQMSAYQFQSSSFLRADHKWRAWDGHFG</sequence>
<dbReference type="Gene3D" id="1.50.10.100">
    <property type="entry name" value="Chondroitin AC/alginate lyase"/>
    <property type="match status" value="1"/>
</dbReference>
<dbReference type="EMBL" id="JBHLVF010000041">
    <property type="protein sequence ID" value="MFC0394706.1"/>
    <property type="molecule type" value="Genomic_DNA"/>
</dbReference>
<protein>
    <submittedName>
        <fullName evidence="1">Heparinase II/III family protein</fullName>
    </submittedName>
</protein>
<evidence type="ECO:0000313" key="1">
    <source>
        <dbReference type="EMBL" id="MFC0394706.1"/>
    </source>
</evidence>
<reference evidence="1 2" key="1">
    <citation type="submission" date="2024-09" db="EMBL/GenBank/DDBJ databases">
        <authorList>
            <person name="Sun Q."/>
            <person name="Mori K."/>
        </authorList>
    </citation>
    <scope>NUCLEOTIDE SEQUENCE [LARGE SCALE GENOMIC DNA]</scope>
    <source>
        <strain evidence="1 2">CCM 4839</strain>
    </source>
</reference>
<accession>A0ABV6JFY0</accession>
<keyword evidence="2" id="KW-1185">Reference proteome</keyword>
<dbReference type="RefSeq" id="WP_204815879.1">
    <property type="nucleotide sequence ID" value="NZ_JANHOF010000001.1"/>
</dbReference>
<dbReference type="InterPro" id="IPR008929">
    <property type="entry name" value="Chondroitin_lyas"/>
</dbReference>
<gene>
    <name evidence="1" type="ORF">ACFFJ8_25515</name>
</gene>
<comment type="caution">
    <text evidence="1">The sequence shown here is derived from an EMBL/GenBank/DDBJ whole genome shotgun (WGS) entry which is preliminary data.</text>
</comment>
<name>A0ABV6JFY0_9BACL</name>